<feature type="compositionally biased region" description="Polar residues" evidence="2">
    <location>
        <begin position="95"/>
        <end position="105"/>
    </location>
</feature>
<gene>
    <name evidence="4" type="ORF">STRPO_0824</name>
</gene>
<keyword evidence="5" id="KW-1185">Reference proteome</keyword>
<evidence type="ECO:0000256" key="1">
    <source>
        <dbReference type="SAM" id="Coils"/>
    </source>
</evidence>
<feature type="chain" id="PRO_5045635309" description="Phage protein" evidence="3">
    <location>
        <begin position="23"/>
        <end position="235"/>
    </location>
</feature>
<proteinExistence type="predicted"/>
<evidence type="ECO:0008006" key="6">
    <source>
        <dbReference type="Google" id="ProtNLM"/>
    </source>
</evidence>
<reference evidence="4 5" key="1">
    <citation type="journal article" date="2014" name="Int. J. Syst. Evol. Microbiol.">
        <title>Phylogenomics and the dynamic genome evolution of the genus Streptococcus.</title>
        <authorList>
            <consortium name="The Broad Institute Genome Sequencing Platform"/>
            <person name="Richards V.P."/>
            <person name="Palmer S.R."/>
            <person name="Pavinski Bitar P.D."/>
            <person name="Qin X."/>
            <person name="Weinstock G.M."/>
            <person name="Highlander S.K."/>
            <person name="Town C.D."/>
            <person name="Burne R.A."/>
            <person name="Stanhope M.J."/>
        </authorList>
    </citation>
    <scope>NUCLEOTIDE SEQUENCE [LARGE SCALE GENOMIC DNA]</scope>
    <source>
        <strain evidence="4 5">Jelinkova 176</strain>
    </source>
</reference>
<accession>A0ABP2L1I5</accession>
<feature type="signal peptide" evidence="3">
    <location>
        <begin position="1"/>
        <end position="22"/>
    </location>
</feature>
<evidence type="ECO:0000313" key="4">
    <source>
        <dbReference type="EMBL" id="EGJ27468.1"/>
    </source>
</evidence>
<comment type="caution">
    <text evidence="4">The sequence shown here is derived from an EMBL/GenBank/DDBJ whole genome shotgun (WGS) entry which is preliminary data.</text>
</comment>
<organism evidence="4 5">
    <name type="scientific">Streptococcus porcinus str. Jelinkova 176</name>
    <dbReference type="NCBI Taxonomy" id="873448"/>
    <lineage>
        <taxon>Bacteria</taxon>
        <taxon>Bacillati</taxon>
        <taxon>Bacillota</taxon>
        <taxon>Bacilli</taxon>
        <taxon>Lactobacillales</taxon>
        <taxon>Streptococcaceae</taxon>
        <taxon>Streptococcus</taxon>
    </lineage>
</organism>
<dbReference type="RefSeq" id="WP_003084500.1">
    <property type="nucleotide sequence ID" value="NZ_AEUU02000001.1"/>
</dbReference>
<keyword evidence="3" id="KW-0732">Signal</keyword>
<feature type="region of interest" description="Disordered" evidence="2">
    <location>
        <begin position="91"/>
        <end position="117"/>
    </location>
</feature>
<protein>
    <recommendedName>
        <fullName evidence="6">Phage protein</fullName>
    </recommendedName>
</protein>
<name>A0ABP2L1I5_STRPO</name>
<evidence type="ECO:0000256" key="2">
    <source>
        <dbReference type="SAM" id="MobiDB-lite"/>
    </source>
</evidence>
<keyword evidence="1" id="KW-0175">Coiled coil</keyword>
<feature type="coiled-coil region" evidence="1">
    <location>
        <begin position="172"/>
        <end position="201"/>
    </location>
</feature>
<dbReference type="EMBL" id="AEUU02000001">
    <property type="protein sequence ID" value="EGJ27468.1"/>
    <property type="molecule type" value="Genomic_DNA"/>
</dbReference>
<evidence type="ECO:0000256" key="3">
    <source>
        <dbReference type="SAM" id="SignalP"/>
    </source>
</evidence>
<evidence type="ECO:0000313" key="5">
    <source>
        <dbReference type="Proteomes" id="UP000005356"/>
    </source>
</evidence>
<dbReference type="Proteomes" id="UP000005356">
    <property type="component" value="Unassembled WGS sequence"/>
</dbReference>
<sequence length="235" mass="27107">MKKVLLLAIALFSLGIAPNVIAEEEVNQINKETSQENLKWELDPNQYNNENNIPVTIDNNNLTITLPKGWSVSFLKNKGAYNPLKVNDKDLSYYDDSSTRQNGTNDRVGKEPNTSPRVFLKGDNNKELSFIYNDNKGEAGLPITVTLQSPQEGDELTLRYRADTGFYGGSSKLKDSETLKKEKSEKERLKQQEEQKIAEEAYLKYIEYDNNQPWHKRLRDGLQDQLWNFKDWLKN</sequence>